<evidence type="ECO:0000256" key="1">
    <source>
        <dbReference type="SAM" id="MobiDB-lite"/>
    </source>
</evidence>
<feature type="signal peptide" evidence="2">
    <location>
        <begin position="1"/>
        <end position="28"/>
    </location>
</feature>
<keyword evidence="5" id="KW-1185">Reference proteome</keyword>
<protein>
    <recommendedName>
        <fullName evidence="3">EF-hand domain-containing protein</fullName>
    </recommendedName>
</protein>
<dbReference type="SUPFAM" id="SSF47473">
    <property type="entry name" value="EF-hand"/>
    <property type="match status" value="1"/>
</dbReference>
<dbReference type="PROSITE" id="PS00018">
    <property type="entry name" value="EF_HAND_1"/>
    <property type="match status" value="1"/>
</dbReference>
<evidence type="ECO:0000256" key="2">
    <source>
        <dbReference type="SAM" id="SignalP"/>
    </source>
</evidence>
<name>A0ABT4YWV2_9VIBR</name>
<feature type="region of interest" description="Disordered" evidence="1">
    <location>
        <begin position="60"/>
        <end position="92"/>
    </location>
</feature>
<dbReference type="EMBL" id="JAQLOI010000003">
    <property type="protein sequence ID" value="MDB1126056.1"/>
    <property type="molecule type" value="Genomic_DNA"/>
</dbReference>
<dbReference type="Gene3D" id="1.10.238.10">
    <property type="entry name" value="EF-hand"/>
    <property type="match status" value="1"/>
</dbReference>
<dbReference type="RefSeq" id="WP_272140333.1">
    <property type="nucleotide sequence ID" value="NZ_JAQLOI010000003.1"/>
</dbReference>
<feature type="chain" id="PRO_5045171447" description="EF-hand domain-containing protein" evidence="2">
    <location>
        <begin position="29"/>
        <end position="92"/>
    </location>
</feature>
<comment type="caution">
    <text evidence="4">The sequence shown here is derived from an EMBL/GenBank/DDBJ whole genome shotgun (WGS) entry which is preliminary data.</text>
</comment>
<reference evidence="4 5" key="1">
    <citation type="submission" date="2023-01" db="EMBL/GenBank/DDBJ databases">
        <title>Vibrio sp. KJ40-1 sp.nov, isolated from marine algae.</title>
        <authorList>
            <person name="Butt M."/>
            <person name="Kim J.M.J."/>
            <person name="Jeon C.O.C."/>
        </authorList>
    </citation>
    <scope>NUCLEOTIDE SEQUENCE [LARGE SCALE GENOMIC DNA]</scope>
    <source>
        <strain evidence="4 5">KJ40-1</strain>
    </source>
</reference>
<dbReference type="Proteomes" id="UP001210678">
    <property type="component" value="Unassembled WGS sequence"/>
</dbReference>
<evidence type="ECO:0000313" key="5">
    <source>
        <dbReference type="Proteomes" id="UP001210678"/>
    </source>
</evidence>
<feature type="domain" description="EF-hand" evidence="3">
    <location>
        <begin position="63"/>
        <end position="81"/>
    </location>
</feature>
<dbReference type="InterPro" id="IPR011992">
    <property type="entry name" value="EF-hand-dom_pair"/>
</dbReference>
<evidence type="ECO:0000259" key="3">
    <source>
        <dbReference type="Pfam" id="PF13202"/>
    </source>
</evidence>
<gene>
    <name evidence="4" type="ORF">PGX00_21265</name>
</gene>
<dbReference type="InterPro" id="IPR018247">
    <property type="entry name" value="EF_Hand_1_Ca_BS"/>
</dbReference>
<dbReference type="InterPro" id="IPR002048">
    <property type="entry name" value="EF_hand_dom"/>
</dbReference>
<keyword evidence="2" id="KW-0732">Signal</keyword>
<dbReference type="Pfam" id="PF13202">
    <property type="entry name" value="EF-hand_5"/>
    <property type="match status" value="1"/>
</dbReference>
<proteinExistence type="predicted"/>
<accession>A0ABT4YWV2</accession>
<organism evidence="4 5">
    <name type="scientific">Vibrio algarum</name>
    <dbReference type="NCBI Taxonomy" id="3020714"/>
    <lineage>
        <taxon>Bacteria</taxon>
        <taxon>Pseudomonadati</taxon>
        <taxon>Pseudomonadota</taxon>
        <taxon>Gammaproteobacteria</taxon>
        <taxon>Vibrionales</taxon>
        <taxon>Vibrionaceae</taxon>
        <taxon>Vibrio</taxon>
    </lineage>
</organism>
<evidence type="ECO:0000313" key="4">
    <source>
        <dbReference type="EMBL" id="MDB1126056.1"/>
    </source>
</evidence>
<sequence length="92" mass="9892">MKKIIPVRTAITALAGCVIGLTTLFAFANSDAPEGQMPPSFEQMDANGDKQLSLDEVKGPLADDFDRFDKNGDGYLSQDELPPPPGQGERPQ</sequence>